<keyword evidence="1" id="KW-1133">Transmembrane helix</keyword>
<protein>
    <submittedName>
        <fullName evidence="2">Uncharacterized protein</fullName>
    </submittedName>
</protein>
<feature type="transmembrane region" description="Helical" evidence="1">
    <location>
        <begin position="99"/>
        <end position="125"/>
    </location>
</feature>
<name>A0A7W8E5E3_9BACT</name>
<organism evidence="2 3">
    <name type="scientific">Granulicella aggregans</name>
    <dbReference type="NCBI Taxonomy" id="474949"/>
    <lineage>
        <taxon>Bacteria</taxon>
        <taxon>Pseudomonadati</taxon>
        <taxon>Acidobacteriota</taxon>
        <taxon>Terriglobia</taxon>
        <taxon>Terriglobales</taxon>
        <taxon>Acidobacteriaceae</taxon>
        <taxon>Granulicella</taxon>
    </lineage>
</organism>
<keyword evidence="1" id="KW-0472">Membrane</keyword>
<evidence type="ECO:0000313" key="2">
    <source>
        <dbReference type="EMBL" id="MBB5058115.1"/>
    </source>
</evidence>
<evidence type="ECO:0000256" key="1">
    <source>
        <dbReference type="SAM" id="Phobius"/>
    </source>
</evidence>
<dbReference type="EMBL" id="JACHIP010000003">
    <property type="protein sequence ID" value="MBB5058115.1"/>
    <property type="molecule type" value="Genomic_DNA"/>
</dbReference>
<keyword evidence="3" id="KW-1185">Reference proteome</keyword>
<gene>
    <name evidence="2" type="ORF">HDF16_002821</name>
</gene>
<accession>A0A7W8E5E3</accession>
<dbReference type="Proteomes" id="UP000540989">
    <property type="component" value="Unassembled WGS sequence"/>
</dbReference>
<dbReference type="AlphaFoldDB" id="A0A7W8E5E3"/>
<feature type="transmembrane region" description="Helical" evidence="1">
    <location>
        <begin position="33"/>
        <end position="54"/>
    </location>
</feature>
<evidence type="ECO:0000313" key="3">
    <source>
        <dbReference type="Proteomes" id="UP000540989"/>
    </source>
</evidence>
<keyword evidence="1" id="KW-0812">Transmembrane</keyword>
<reference evidence="2 3" key="1">
    <citation type="submission" date="2020-08" db="EMBL/GenBank/DDBJ databases">
        <title>Genomic Encyclopedia of Type Strains, Phase IV (KMG-V): Genome sequencing to study the core and pangenomes of soil and plant-associated prokaryotes.</title>
        <authorList>
            <person name="Whitman W."/>
        </authorList>
    </citation>
    <scope>NUCLEOTIDE SEQUENCE [LARGE SCALE GENOMIC DNA]</scope>
    <source>
        <strain evidence="2 3">M8UP14</strain>
    </source>
</reference>
<comment type="caution">
    <text evidence="2">The sequence shown here is derived from an EMBL/GenBank/DDBJ whole genome shotgun (WGS) entry which is preliminary data.</text>
</comment>
<sequence>MKKATAVFGMSTLILAVADVIHGQHNGDAHRFYIHIAEFVSFIGLLCLLEIQAFRLMTDRVGLGRWLAGVCTSFASFLAGLILFALAGGSAHGDGGPLAVGFGLVGCIGMIGIPISIIGFLVAVAMRRLKRSAVA</sequence>
<feature type="transmembrane region" description="Helical" evidence="1">
    <location>
        <begin position="66"/>
        <end position="87"/>
    </location>
</feature>
<proteinExistence type="predicted"/>